<evidence type="ECO:0000313" key="2">
    <source>
        <dbReference type="EMBL" id="KAK7544587.1"/>
    </source>
</evidence>
<proteinExistence type="predicted"/>
<protein>
    <submittedName>
        <fullName evidence="2">Uncharacterized protein</fullName>
    </submittedName>
</protein>
<comment type="caution">
    <text evidence="2">The sequence shown here is derived from an EMBL/GenBank/DDBJ whole genome shotgun (WGS) entry which is preliminary data.</text>
</comment>
<dbReference type="RefSeq" id="XP_066659822.1">
    <property type="nucleotide sequence ID" value="XM_066802698.1"/>
</dbReference>
<accession>A0ABR1M9N3</accession>
<sequence>MALPYESLSTHLNGRIKIQPGPYQHTTGSVGAGSHVAFELNPSKMMNSAAMLGGYLGFGTDKDFLEWLKEKSGYQLTDNGLDDSKANNSTKSIKSIKSKSTKSTKFTKDNKDGEEDKDSKDARRNNNYLVGHTMNALAEECPHVEAYVQQRGGIDWPETAAHKAFFSPAAEDATRLKLGRATSVLKVIKDFPARFPNINIGETFNTNSTVDLEDVNRVVCLLGFSNKPRKTVGIGSTGNTAVVVFSDGSDLTTGKRHEVEGALAGMSHRTE</sequence>
<evidence type="ECO:0000256" key="1">
    <source>
        <dbReference type="SAM" id="MobiDB-lite"/>
    </source>
</evidence>
<dbReference type="Proteomes" id="UP001360953">
    <property type="component" value="Unassembled WGS sequence"/>
</dbReference>
<reference evidence="2 3" key="1">
    <citation type="submission" date="2024-04" db="EMBL/GenBank/DDBJ databases">
        <title>Phyllosticta paracitricarpa is synonymous to the EU quarantine fungus P. citricarpa based on phylogenomic analyses.</title>
        <authorList>
            <consortium name="Lawrence Berkeley National Laboratory"/>
            <person name="Van ingen-buijs V.A."/>
            <person name="Van westerhoven A.C."/>
            <person name="Haridas S."/>
            <person name="Skiadas P."/>
            <person name="Martin F."/>
            <person name="Groenewald J.Z."/>
            <person name="Crous P.W."/>
            <person name="Seidl M.F."/>
        </authorList>
    </citation>
    <scope>NUCLEOTIDE SEQUENCE [LARGE SCALE GENOMIC DNA]</scope>
    <source>
        <strain evidence="2 3">CPC 17464</strain>
    </source>
</reference>
<organism evidence="2 3">
    <name type="scientific">Phyllosticta citribraziliensis</name>
    <dbReference type="NCBI Taxonomy" id="989973"/>
    <lineage>
        <taxon>Eukaryota</taxon>
        <taxon>Fungi</taxon>
        <taxon>Dikarya</taxon>
        <taxon>Ascomycota</taxon>
        <taxon>Pezizomycotina</taxon>
        <taxon>Dothideomycetes</taxon>
        <taxon>Dothideomycetes incertae sedis</taxon>
        <taxon>Botryosphaeriales</taxon>
        <taxon>Phyllostictaceae</taxon>
        <taxon>Phyllosticta</taxon>
    </lineage>
</organism>
<dbReference type="EMBL" id="JBBPEH010000001">
    <property type="protein sequence ID" value="KAK7544587.1"/>
    <property type="molecule type" value="Genomic_DNA"/>
</dbReference>
<gene>
    <name evidence="2" type="ORF">J3D65DRAFT_663829</name>
</gene>
<evidence type="ECO:0000313" key="3">
    <source>
        <dbReference type="Proteomes" id="UP001360953"/>
    </source>
</evidence>
<keyword evidence="3" id="KW-1185">Reference proteome</keyword>
<dbReference type="GeneID" id="92035604"/>
<feature type="region of interest" description="Disordered" evidence="1">
    <location>
        <begin position="76"/>
        <end position="125"/>
    </location>
</feature>
<name>A0ABR1M9N3_9PEZI</name>